<evidence type="ECO:0000256" key="2">
    <source>
        <dbReference type="ARBA" id="ARBA00001970"/>
    </source>
</evidence>
<keyword evidence="8" id="KW-0408">Iron</keyword>
<dbReference type="GO" id="GO:0046872">
    <property type="term" value="F:metal ion binding"/>
    <property type="evidence" value="ECO:0007669"/>
    <property type="project" value="UniProtKB-KW"/>
</dbReference>
<dbReference type="SUPFAM" id="SSF48113">
    <property type="entry name" value="Heme-dependent peroxidases"/>
    <property type="match status" value="1"/>
</dbReference>
<keyword evidence="10" id="KW-0106">Calcium</keyword>
<gene>
    <name evidence="13" type="ORF">DARMORV10_C01P01600.1</name>
</gene>
<protein>
    <recommendedName>
        <fullName evidence="3">peroxidase</fullName>
        <ecNumber evidence="3">1.11.1.7</ecNumber>
    </recommendedName>
</protein>
<feature type="domain" description="Plant heme peroxidase family profile" evidence="12">
    <location>
        <begin position="18"/>
        <end position="174"/>
    </location>
</feature>
<feature type="binding site" evidence="9">
    <location>
        <position position="47"/>
    </location>
    <ligand>
        <name>substrate</name>
    </ligand>
</feature>
<dbReference type="Proteomes" id="UP001295469">
    <property type="component" value="Chromosome C01"/>
</dbReference>
<comment type="cofactor">
    <cofactor evidence="2">
        <name>heme b</name>
        <dbReference type="ChEBI" id="CHEBI:60344"/>
    </cofactor>
</comment>
<accession>A0A816QWU2</accession>
<evidence type="ECO:0000256" key="7">
    <source>
        <dbReference type="ARBA" id="ARBA00023002"/>
    </source>
</evidence>
<dbReference type="EMBL" id="HG994365">
    <property type="protein sequence ID" value="CAF2067341.1"/>
    <property type="molecule type" value="Genomic_DNA"/>
</dbReference>
<evidence type="ECO:0000256" key="9">
    <source>
        <dbReference type="PIRSR" id="PIRSR600823-2"/>
    </source>
</evidence>
<comment type="catalytic activity">
    <reaction evidence="1">
        <text>2 a phenolic donor + H2O2 = 2 a phenolic radical donor + 2 H2O</text>
        <dbReference type="Rhea" id="RHEA:56136"/>
        <dbReference type="ChEBI" id="CHEBI:15377"/>
        <dbReference type="ChEBI" id="CHEBI:16240"/>
        <dbReference type="ChEBI" id="CHEBI:139520"/>
        <dbReference type="ChEBI" id="CHEBI:139521"/>
        <dbReference type="EC" id="1.11.1.7"/>
    </reaction>
</comment>
<dbReference type="EC" id="1.11.1.7" evidence="3"/>
<sequence length="208" mass="23285">MDLTPSLKPNKLLTPFQIVVGGPWYDVELGRLDGLSSTAASVEGMLPQPTDDVNKLTSHFAKNGLSLDDIINATYLPQLKDLCPKDVDPRKEIFMDPITPGKFDNVYYQNLQQGRGLFKSDQALFTDPRSKPTVNLWASNGQLYNQAFVNSMIKLGRVGTLFPWESSPSSNSLIATELVFTAVYNIEPCELFSINDVFHIWLHIFCPE</sequence>
<feature type="binding site" evidence="10">
    <location>
        <position position="99"/>
    </location>
    <ligand>
        <name>Ca(2+)</name>
        <dbReference type="ChEBI" id="CHEBI:29108"/>
        <label>2</label>
    </ligand>
</feature>
<dbReference type="GO" id="GO:0140825">
    <property type="term" value="F:lactoperoxidase activity"/>
    <property type="evidence" value="ECO:0007669"/>
    <property type="project" value="UniProtKB-EC"/>
</dbReference>
<dbReference type="PRINTS" id="PR00458">
    <property type="entry name" value="PEROXIDASE"/>
</dbReference>
<dbReference type="Gene3D" id="1.10.420.10">
    <property type="entry name" value="Peroxidase, domain 2"/>
    <property type="match status" value="1"/>
</dbReference>
<evidence type="ECO:0000256" key="3">
    <source>
        <dbReference type="ARBA" id="ARBA00012313"/>
    </source>
</evidence>
<evidence type="ECO:0000256" key="6">
    <source>
        <dbReference type="ARBA" id="ARBA00022723"/>
    </source>
</evidence>
<reference evidence="13" key="1">
    <citation type="submission" date="2021-01" db="EMBL/GenBank/DDBJ databases">
        <authorList>
            <consortium name="Genoscope - CEA"/>
            <person name="William W."/>
        </authorList>
    </citation>
    <scope>NUCLEOTIDE SEQUENCE</scope>
</reference>
<evidence type="ECO:0000313" key="13">
    <source>
        <dbReference type="EMBL" id="CAF2067341.1"/>
    </source>
</evidence>
<evidence type="ECO:0000259" key="12">
    <source>
        <dbReference type="PROSITE" id="PS50873"/>
    </source>
</evidence>
<dbReference type="PANTHER" id="PTHR31517">
    <property type="match status" value="1"/>
</dbReference>
<dbReference type="InterPro" id="IPR000823">
    <property type="entry name" value="Peroxidase_pln"/>
</dbReference>
<evidence type="ECO:0000256" key="11">
    <source>
        <dbReference type="RuleBase" id="RU004241"/>
    </source>
</evidence>
<organism evidence="13">
    <name type="scientific">Brassica napus</name>
    <name type="common">Rape</name>
    <dbReference type="NCBI Taxonomy" id="3708"/>
    <lineage>
        <taxon>Eukaryota</taxon>
        <taxon>Viridiplantae</taxon>
        <taxon>Streptophyta</taxon>
        <taxon>Embryophyta</taxon>
        <taxon>Tracheophyta</taxon>
        <taxon>Spermatophyta</taxon>
        <taxon>Magnoliopsida</taxon>
        <taxon>eudicotyledons</taxon>
        <taxon>Gunneridae</taxon>
        <taxon>Pentapetalae</taxon>
        <taxon>rosids</taxon>
        <taxon>malvids</taxon>
        <taxon>Brassicales</taxon>
        <taxon>Brassicaceae</taxon>
        <taxon>Brassiceae</taxon>
        <taxon>Brassica</taxon>
    </lineage>
</organism>
<feature type="binding site" evidence="10">
    <location>
        <position position="96"/>
    </location>
    <ligand>
        <name>Ca(2+)</name>
        <dbReference type="ChEBI" id="CHEBI:29108"/>
        <label>2</label>
    </ligand>
</feature>
<dbReference type="InterPro" id="IPR010255">
    <property type="entry name" value="Haem_peroxidase_sf"/>
</dbReference>
<dbReference type="PANTHER" id="PTHR31517:SF82">
    <property type="entry name" value="PEROXIDASE 50-RELATED"/>
    <property type="match status" value="1"/>
</dbReference>
<dbReference type="GO" id="GO:0006979">
    <property type="term" value="P:response to oxidative stress"/>
    <property type="evidence" value="ECO:0007669"/>
    <property type="project" value="InterPro"/>
</dbReference>
<keyword evidence="7" id="KW-0560">Oxidoreductase</keyword>
<comment type="cofactor">
    <cofactor evidence="10">
        <name>Ca(2+)</name>
        <dbReference type="ChEBI" id="CHEBI:29108"/>
    </cofactor>
    <text evidence="10">Binds 2 calcium ions per subunit.</text>
</comment>
<evidence type="ECO:0000256" key="4">
    <source>
        <dbReference type="ARBA" id="ARBA00022559"/>
    </source>
</evidence>
<feature type="binding site" evidence="10">
    <location>
        <position position="104"/>
    </location>
    <ligand>
        <name>Ca(2+)</name>
        <dbReference type="ChEBI" id="CHEBI:29108"/>
        <label>2</label>
    </ligand>
</feature>
<dbReference type="Pfam" id="PF00141">
    <property type="entry name" value="peroxidase"/>
    <property type="match status" value="1"/>
</dbReference>
<dbReference type="GO" id="GO:0020037">
    <property type="term" value="F:heme binding"/>
    <property type="evidence" value="ECO:0007669"/>
    <property type="project" value="InterPro"/>
</dbReference>
<evidence type="ECO:0000256" key="5">
    <source>
        <dbReference type="ARBA" id="ARBA00022617"/>
    </source>
</evidence>
<keyword evidence="6 10" id="KW-0479">Metal-binding</keyword>
<dbReference type="InterPro" id="IPR002016">
    <property type="entry name" value="Haem_peroxidase"/>
</dbReference>
<keyword evidence="5" id="KW-0349">Heme</keyword>
<comment type="similarity">
    <text evidence="11">Belongs to the peroxidase family.</text>
</comment>
<evidence type="ECO:0000256" key="1">
    <source>
        <dbReference type="ARBA" id="ARBA00000189"/>
    </source>
</evidence>
<evidence type="ECO:0000256" key="10">
    <source>
        <dbReference type="PIRSR" id="PIRSR600823-3"/>
    </source>
</evidence>
<dbReference type="AlphaFoldDB" id="A0A816QWU2"/>
<name>A0A816QWU2_BRANA</name>
<dbReference type="PROSITE" id="PS50873">
    <property type="entry name" value="PEROXIDASE_4"/>
    <property type="match status" value="1"/>
</dbReference>
<evidence type="ECO:0000256" key="8">
    <source>
        <dbReference type="ARBA" id="ARBA00023004"/>
    </source>
</evidence>
<proteinExistence type="inferred from homology"/>
<keyword evidence="4" id="KW-0575">Peroxidase</keyword>